<sequence length="286" mass="32027">MAAAISYSSRAIRAPNSPDFRAYITHNGCDVSALNDIPLFPPARPTAASELHVHMIVHAGRWTNAHMTLDTHTAFTPIRPVLRGRKVAYVRNVFPHRGYIWNCGILSQTWSDGGPIHILEVGDRVADLGEVRVVRVLGLLASRDEGQLRWALLAVDTADDLAQRLYSLADLERVCPGMITATKEWLRLYKLPDGKDENTLEFNGEVKPVDFAREVISRCHDEWKNLVYSSGAAAHFDQTNVTLRDSPGYLALAKSQEEQSRIDEMSIWPARSGMYSFLCLPFIIAR</sequence>
<dbReference type="InterPro" id="IPR036649">
    <property type="entry name" value="Pyrophosphatase_sf"/>
</dbReference>
<evidence type="ECO:0000256" key="4">
    <source>
        <dbReference type="ARBA" id="ARBA00022723"/>
    </source>
</evidence>
<evidence type="ECO:0000256" key="1">
    <source>
        <dbReference type="ARBA" id="ARBA00001946"/>
    </source>
</evidence>
<dbReference type="Gene3D" id="3.90.80.10">
    <property type="entry name" value="Inorganic pyrophosphatase"/>
    <property type="match status" value="1"/>
</dbReference>
<comment type="cofactor">
    <cofactor evidence="1">
        <name>Mg(2+)</name>
        <dbReference type="ChEBI" id="CHEBI:18420"/>
    </cofactor>
</comment>
<keyword evidence="6" id="KW-0460">Magnesium</keyword>
<evidence type="ECO:0000256" key="2">
    <source>
        <dbReference type="ARBA" id="ARBA00006220"/>
    </source>
</evidence>
<keyword evidence="5" id="KW-0378">Hydrolase</keyword>
<name>A0AAD2HV16_9AGAR</name>
<dbReference type="Proteomes" id="UP001295794">
    <property type="component" value="Unassembled WGS sequence"/>
</dbReference>
<proteinExistence type="inferred from homology"/>
<evidence type="ECO:0000313" key="8">
    <source>
        <dbReference type="Proteomes" id="UP001295794"/>
    </source>
</evidence>
<dbReference type="GO" id="GO:0000287">
    <property type="term" value="F:magnesium ion binding"/>
    <property type="evidence" value="ECO:0007669"/>
    <property type="project" value="InterPro"/>
</dbReference>
<dbReference type="EC" id="3.6.1.1" evidence="3"/>
<protein>
    <recommendedName>
        <fullName evidence="3">inorganic diphosphatase</fullName>
        <ecNumber evidence="3">3.6.1.1</ecNumber>
    </recommendedName>
</protein>
<dbReference type="GO" id="GO:0005737">
    <property type="term" value="C:cytoplasm"/>
    <property type="evidence" value="ECO:0007669"/>
    <property type="project" value="InterPro"/>
</dbReference>
<comment type="similarity">
    <text evidence="2">Belongs to the PPase family.</text>
</comment>
<accession>A0AAD2HV16</accession>
<dbReference type="GO" id="GO:0006796">
    <property type="term" value="P:phosphate-containing compound metabolic process"/>
    <property type="evidence" value="ECO:0007669"/>
    <property type="project" value="InterPro"/>
</dbReference>
<evidence type="ECO:0000256" key="6">
    <source>
        <dbReference type="ARBA" id="ARBA00022842"/>
    </source>
</evidence>
<evidence type="ECO:0000313" key="7">
    <source>
        <dbReference type="EMBL" id="CAK5280682.1"/>
    </source>
</evidence>
<dbReference type="InterPro" id="IPR008162">
    <property type="entry name" value="Pyrophosphatase"/>
</dbReference>
<comment type="caution">
    <text evidence="7">The sequence shown here is derived from an EMBL/GenBank/DDBJ whole genome shotgun (WGS) entry which is preliminary data.</text>
</comment>
<organism evidence="7 8">
    <name type="scientific">Mycena citricolor</name>
    <dbReference type="NCBI Taxonomy" id="2018698"/>
    <lineage>
        <taxon>Eukaryota</taxon>
        <taxon>Fungi</taxon>
        <taxon>Dikarya</taxon>
        <taxon>Basidiomycota</taxon>
        <taxon>Agaricomycotina</taxon>
        <taxon>Agaricomycetes</taxon>
        <taxon>Agaricomycetidae</taxon>
        <taxon>Agaricales</taxon>
        <taxon>Marasmiineae</taxon>
        <taxon>Mycenaceae</taxon>
        <taxon>Mycena</taxon>
    </lineage>
</organism>
<dbReference type="GO" id="GO:0004427">
    <property type="term" value="F:inorganic diphosphate phosphatase activity"/>
    <property type="evidence" value="ECO:0007669"/>
    <property type="project" value="UniProtKB-EC"/>
</dbReference>
<evidence type="ECO:0000256" key="3">
    <source>
        <dbReference type="ARBA" id="ARBA00012146"/>
    </source>
</evidence>
<keyword evidence="8" id="KW-1185">Reference proteome</keyword>
<dbReference type="SUPFAM" id="SSF50324">
    <property type="entry name" value="Inorganic pyrophosphatase"/>
    <property type="match status" value="1"/>
</dbReference>
<dbReference type="AlphaFoldDB" id="A0AAD2HV16"/>
<dbReference type="Pfam" id="PF00719">
    <property type="entry name" value="Pyrophosphatase"/>
    <property type="match status" value="1"/>
</dbReference>
<reference evidence="7" key="1">
    <citation type="submission" date="2023-11" db="EMBL/GenBank/DDBJ databases">
        <authorList>
            <person name="De Vega J J."/>
            <person name="De Vega J J."/>
        </authorList>
    </citation>
    <scope>NUCLEOTIDE SEQUENCE</scope>
</reference>
<dbReference type="EMBL" id="CAVNYO010000440">
    <property type="protein sequence ID" value="CAK5280682.1"/>
    <property type="molecule type" value="Genomic_DNA"/>
</dbReference>
<keyword evidence="4" id="KW-0479">Metal-binding</keyword>
<gene>
    <name evidence="7" type="ORF">MYCIT1_LOCUS31266</name>
</gene>
<dbReference type="PANTHER" id="PTHR10286">
    <property type="entry name" value="INORGANIC PYROPHOSPHATASE"/>
    <property type="match status" value="1"/>
</dbReference>
<evidence type="ECO:0000256" key="5">
    <source>
        <dbReference type="ARBA" id="ARBA00022801"/>
    </source>
</evidence>